<proteinExistence type="predicted"/>
<evidence type="ECO:0000313" key="4">
    <source>
        <dbReference type="Proteomes" id="UP001168877"/>
    </source>
</evidence>
<feature type="coiled-coil region" evidence="1">
    <location>
        <begin position="283"/>
        <end position="317"/>
    </location>
</feature>
<keyword evidence="4" id="KW-1185">Reference proteome</keyword>
<dbReference type="AlphaFoldDB" id="A0AA39VE99"/>
<gene>
    <name evidence="3" type="ORF">LWI29_015255</name>
</gene>
<organism evidence="3 4">
    <name type="scientific">Acer saccharum</name>
    <name type="common">Sugar maple</name>
    <dbReference type="NCBI Taxonomy" id="4024"/>
    <lineage>
        <taxon>Eukaryota</taxon>
        <taxon>Viridiplantae</taxon>
        <taxon>Streptophyta</taxon>
        <taxon>Embryophyta</taxon>
        <taxon>Tracheophyta</taxon>
        <taxon>Spermatophyta</taxon>
        <taxon>Magnoliopsida</taxon>
        <taxon>eudicotyledons</taxon>
        <taxon>Gunneridae</taxon>
        <taxon>Pentapetalae</taxon>
        <taxon>rosids</taxon>
        <taxon>malvids</taxon>
        <taxon>Sapindales</taxon>
        <taxon>Sapindaceae</taxon>
        <taxon>Hippocastanoideae</taxon>
        <taxon>Acereae</taxon>
        <taxon>Acer</taxon>
    </lineage>
</organism>
<comment type="caution">
    <text evidence="3">The sequence shown here is derived from an EMBL/GenBank/DDBJ whole genome shotgun (WGS) entry which is preliminary data.</text>
</comment>
<evidence type="ECO:0000256" key="2">
    <source>
        <dbReference type="SAM" id="MobiDB-lite"/>
    </source>
</evidence>
<dbReference type="Proteomes" id="UP001168877">
    <property type="component" value="Unassembled WGS sequence"/>
</dbReference>
<sequence length="318" mass="35998">MCCLYKSYSNISFAEIKGAGKAPSSDIALGITKRLLEIPPKQRSIKALLTEGNLRPSRLWSRSTLNRTRDPYPHVKDFLSYIWIRRSFEILQHNLHFLPPLTDVERRFAVMSMASTEINVPGQIDSVRRYREEIARKRAEAQAKKRQAAGKSTNDSVVVMHNLESLLEESPSRKRQKKAFTVSRQKKAASGSKGKSAEASFVPDSPMELLASGLSSFEDPEGFLKRSNDFILITDDLHLKNVKTEDIFNTLLLSNFQAYQATLHLHGRYKAVNDKGVALRKAGDALKAENTKLAKEKEAMERQKVAVEEELKKMVDRH</sequence>
<reference evidence="3" key="1">
    <citation type="journal article" date="2022" name="Plant J.">
        <title>Strategies of tolerance reflected in two North American maple genomes.</title>
        <authorList>
            <person name="McEvoy S.L."/>
            <person name="Sezen U.U."/>
            <person name="Trouern-Trend A."/>
            <person name="McMahon S.M."/>
            <person name="Schaberg P.G."/>
            <person name="Yang J."/>
            <person name="Wegrzyn J.L."/>
            <person name="Swenson N.G."/>
        </authorList>
    </citation>
    <scope>NUCLEOTIDE SEQUENCE</scope>
    <source>
        <strain evidence="3">NS2018</strain>
    </source>
</reference>
<accession>A0AA39VE99</accession>
<keyword evidence="1" id="KW-0175">Coiled coil</keyword>
<evidence type="ECO:0000313" key="3">
    <source>
        <dbReference type="EMBL" id="KAK0576312.1"/>
    </source>
</evidence>
<name>A0AA39VE99_ACESA</name>
<dbReference type="EMBL" id="JAUESC010000386">
    <property type="protein sequence ID" value="KAK0576312.1"/>
    <property type="molecule type" value="Genomic_DNA"/>
</dbReference>
<reference evidence="3" key="2">
    <citation type="submission" date="2023-06" db="EMBL/GenBank/DDBJ databases">
        <authorList>
            <person name="Swenson N.G."/>
            <person name="Wegrzyn J.L."/>
            <person name="Mcevoy S.L."/>
        </authorList>
    </citation>
    <scope>NUCLEOTIDE SEQUENCE</scope>
    <source>
        <strain evidence="3">NS2018</strain>
        <tissue evidence="3">Leaf</tissue>
    </source>
</reference>
<protein>
    <submittedName>
        <fullName evidence="3">Uncharacterized protein</fullName>
    </submittedName>
</protein>
<feature type="compositionally biased region" description="Low complexity" evidence="2">
    <location>
        <begin position="188"/>
        <end position="200"/>
    </location>
</feature>
<feature type="region of interest" description="Disordered" evidence="2">
    <location>
        <begin position="169"/>
        <end position="200"/>
    </location>
</feature>
<evidence type="ECO:0000256" key="1">
    <source>
        <dbReference type="SAM" id="Coils"/>
    </source>
</evidence>